<feature type="coiled-coil region" evidence="1">
    <location>
        <begin position="178"/>
        <end position="220"/>
    </location>
</feature>
<sequence length="579" mass="65503">MIKSKNNVQKGGSIAEVSEFFSYLENDFRLNMKLEPILSETISYFDENEDMNKYLIENPGSESILIDVIFDIAQKLNLTVDDYGLSKEGVALYYREWIRMSPVRISTPVGDIDSRIPVVTSCTSEEDAYTEAIRQSEEESRTRAEEESRTREDAALAEAIKQSEETIVSDEASRARDAELLSEAVKQSEEAARQLERTTALQAERDKENERLLAAGLRQEQIQVELEAQRNQGDLARPRDEGELAESTSHNNVAAFESAHVRSNAINVGTDHLLSWIKSDRTRVSLELLAEFFDNVERISRDIAMLSAEPILLYSPRGVPDVLLPQVPVKYFADRQCEATLVDGQTGTYRDAGYPRDELMRATIQERKFGEVDSVTVQNVLGNGECFFRAIISGLHYSNTRINLGFDFVTAGDDLIKRLKQTIIDYIKYCISSNSSEDALVCSQNFYSQLQHHLNDELGSLKAKVNINLQAAVDAGDSDLVDVLSQQHHKLEQGLTKDTYKEIMELYFERLMDIDYNGGIFESEILAQVLNINIRSWAWNHRDYGTNRILYSDTFKSHSGSDTTINVLNTGGHYMVIFI</sequence>
<protein>
    <recommendedName>
        <fullName evidence="4">OTU domain-containing protein</fullName>
    </recommendedName>
</protein>
<name>A0A5J6VKX8_9VIRU</name>
<proteinExistence type="predicted"/>
<feature type="region of interest" description="Disordered" evidence="2">
    <location>
        <begin position="127"/>
        <end position="154"/>
    </location>
</feature>
<keyword evidence="1" id="KW-0175">Coiled coil</keyword>
<dbReference type="Gene3D" id="3.90.70.80">
    <property type="match status" value="1"/>
</dbReference>
<reference evidence="3" key="1">
    <citation type="journal article" date="2019" name="Philos. Trans. R. Soc. Lond., B, Biol. Sci.">
        <title>Targeted metagenomic recovery of four divergent viruses reveals shared and distinctive characteristics of giant viruses of marine eukaryotes.</title>
        <authorList>
            <person name="Needham D.M."/>
            <person name="Poirier C."/>
            <person name="Hehenberger E."/>
            <person name="Jimenez V."/>
            <person name="Swalwell J.E."/>
            <person name="Santoro A.E."/>
            <person name="Worden A.Z."/>
        </authorList>
    </citation>
    <scope>NUCLEOTIDE SEQUENCE</scope>
    <source>
        <strain evidence="3">MPacV-611</strain>
    </source>
</reference>
<feature type="region of interest" description="Disordered" evidence="2">
    <location>
        <begin position="228"/>
        <end position="247"/>
    </location>
</feature>
<accession>A0A5J6VKX8</accession>
<evidence type="ECO:0000256" key="1">
    <source>
        <dbReference type="SAM" id="Coils"/>
    </source>
</evidence>
<dbReference type="EMBL" id="MN448289">
    <property type="protein sequence ID" value="QFG74548.1"/>
    <property type="molecule type" value="Genomic_DNA"/>
</dbReference>
<organism evidence="3">
    <name type="scientific">Megaviridae environmental sample</name>
    <dbReference type="NCBI Taxonomy" id="1737588"/>
    <lineage>
        <taxon>Viruses</taxon>
        <taxon>Varidnaviria</taxon>
        <taxon>Bamfordvirae</taxon>
        <taxon>Nucleocytoviricota</taxon>
        <taxon>Megaviricetes</taxon>
        <taxon>Imitervirales</taxon>
        <taxon>Mimiviridae</taxon>
        <taxon>environmental samples</taxon>
    </lineage>
</organism>
<evidence type="ECO:0008006" key="4">
    <source>
        <dbReference type="Google" id="ProtNLM"/>
    </source>
</evidence>
<evidence type="ECO:0000256" key="2">
    <source>
        <dbReference type="SAM" id="MobiDB-lite"/>
    </source>
</evidence>
<evidence type="ECO:0000313" key="3">
    <source>
        <dbReference type="EMBL" id="QFG74548.1"/>
    </source>
</evidence>
<feature type="compositionally biased region" description="Basic and acidic residues" evidence="2">
    <location>
        <begin position="134"/>
        <end position="154"/>
    </location>
</feature>